<dbReference type="Pfam" id="PF00271">
    <property type="entry name" value="Helicase_C"/>
    <property type="match status" value="1"/>
</dbReference>
<evidence type="ECO:0000313" key="2">
    <source>
        <dbReference type="EMBL" id="PTI74297.1"/>
    </source>
</evidence>
<dbReference type="AlphaFoldDB" id="A0A9Q6HMF5"/>
<keyword evidence="2" id="KW-0347">Helicase</keyword>
<dbReference type="CDD" id="cd18785">
    <property type="entry name" value="SF2_C"/>
    <property type="match status" value="1"/>
</dbReference>
<dbReference type="SUPFAM" id="SSF52540">
    <property type="entry name" value="P-loop containing nucleoside triphosphate hydrolases"/>
    <property type="match status" value="2"/>
</dbReference>
<dbReference type="EMBL" id="PZFQ01000044">
    <property type="protein sequence ID" value="PTI74297.1"/>
    <property type="molecule type" value="Genomic_DNA"/>
</dbReference>
<accession>A0A9Q6HMF5</accession>
<dbReference type="RefSeq" id="WP_107545320.1">
    <property type="nucleotide sequence ID" value="NZ_PZFQ01000044.1"/>
</dbReference>
<dbReference type="InterPro" id="IPR001650">
    <property type="entry name" value="Helicase_C-like"/>
</dbReference>
<dbReference type="PROSITE" id="PS51194">
    <property type="entry name" value="HELICASE_CTER"/>
    <property type="match status" value="1"/>
</dbReference>
<dbReference type="Gene3D" id="3.40.50.300">
    <property type="entry name" value="P-loop containing nucleotide triphosphate hydrolases"/>
    <property type="match status" value="2"/>
</dbReference>
<feature type="non-terminal residue" evidence="2">
    <location>
        <position position="1"/>
    </location>
</feature>
<protein>
    <submittedName>
        <fullName evidence="2">Helicase</fullName>
    </submittedName>
</protein>
<dbReference type="PANTHER" id="PTHR47957">
    <property type="entry name" value="ATP-DEPENDENT HELICASE HRQ1"/>
    <property type="match status" value="1"/>
</dbReference>
<proteinExistence type="predicted"/>
<dbReference type="PANTHER" id="PTHR47957:SF3">
    <property type="entry name" value="ATP-DEPENDENT HELICASE HRQ1"/>
    <property type="match status" value="1"/>
</dbReference>
<name>A0A9Q6HMF5_9STAP</name>
<dbReference type="Proteomes" id="UP000241960">
    <property type="component" value="Unassembled WGS sequence"/>
</dbReference>
<keyword evidence="2" id="KW-0547">Nucleotide-binding</keyword>
<keyword evidence="2" id="KW-0378">Hydrolase</keyword>
<feature type="domain" description="Helicase C-terminal" evidence="1">
    <location>
        <begin position="676"/>
        <end position="837"/>
    </location>
</feature>
<dbReference type="GO" id="GO:0036297">
    <property type="term" value="P:interstrand cross-link repair"/>
    <property type="evidence" value="ECO:0007669"/>
    <property type="project" value="TreeGrafter"/>
</dbReference>
<gene>
    <name evidence="2" type="ORF">BU058_11305</name>
</gene>
<dbReference type="GO" id="GO:0006289">
    <property type="term" value="P:nucleotide-excision repair"/>
    <property type="evidence" value="ECO:0007669"/>
    <property type="project" value="TreeGrafter"/>
</dbReference>
<dbReference type="InterPro" id="IPR027417">
    <property type="entry name" value="P-loop_NTPase"/>
</dbReference>
<organism evidence="2 3">
    <name type="scientific">Staphylococcus succinus</name>
    <dbReference type="NCBI Taxonomy" id="61015"/>
    <lineage>
        <taxon>Bacteria</taxon>
        <taxon>Bacillati</taxon>
        <taxon>Bacillota</taxon>
        <taxon>Bacilli</taxon>
        <taxon>Bacillales</taxon>
        <taxon>Staphylococcaceae</taxon>
        <taxon>Staphylococcus</taxon>
    </lineage>
</organism>
<reference evidence="2 3" key="1">
    <citation type="journal article" date="2016" name="Front. Microbiol.">
        <title>Comprehensive Phylogenetic Analysis of Bovine Non-aureus Staphylococci Species Based on Whole-Genome Sequencing.</title>
        <authorList>
            <person name="Naushad S."/>
            <person name="Barkema H.W."/>
            <person name="Luby C."/>
            <person name="Condas L.A."/>
            <person name="Nobrega D.B."/>
            <person name="Carson D.A."/>
            <person name="De Buck J."/>
        </authorList>
    </citation>
    <scope>NUCLEOTIDE SEQUENCE [LARGE SCALE GENOMIC DNA]</scope>
    <source>
        <strain evidence="2 3">SNUC 1231</strain>
    </source>
</reference>
<dbReference type="GO" id="GO:0043138">
    <property type="term" value="F:3'-5' DNA helicase activity"/>
    <property type="evidence" value="ECO:0007669"/>
    <property type="project" value="TreeGrafter"/>
</dbReference>
<dbReference type="SMART" id="SM00490">
    <property type="entry name" value="HELICc"/>
    <property type="match status" value="1"/>
</dbReference>
<comment type="caution">
    <text evidence="2">The sequence shown here is derived from an EMBL/GenBank/DDBJ whole genome shotgun (WGS) entry which is preliminary data.</text>
</comment>
<sequence>WMRRGLESEIDITTNQNKNIENYKLNLKDKSNLDVEELDVILYSNIRKIKNNSKIVTLTIENRTNNNSDNTDEQILFQSDLEVTIKDKGYFLPYPKPSELDINIGKEEKKFEFLYLDEKNYSFGHDCATLWEKNKSNEVYKIKSSFLPEYEVKTMTPDIIIDNQKLSIYHSELAAVESLEDLNKILSPLIEGYEKWYQIQEQKDINTYYNDIKKENLLAMRQSLNRIKNGLKILESPKAFYTFKLVNLAMLMQMNNGKTLREIKYNKQISFSKEMDTNGFEDLNFESISKLNNSIKKKIENNEVAFTDKKWRGFQIAFLLQSIDSIVNKESLDRDIVDLIWFPTGGGKTEAYLAVSAFSMIYRRMLNRDDVGVDTIMRYTLRLLTTDQFQRASRLLVSVDYIRRKFKGLLGEKEFSIGLWVGSSNTPNKLEGAKKILKDSRDGKNGGFVVSQCPWCGAEMKPIKNHIYAGYKYTDTLEIYCPDKYCEFHNHLPIYFIDEVLYKNPPTFLIGTIDKFVQLTWQPKARRLFGLDNRGERVFSPPNLIVQDELHLISGPLGSLTGMYETLIEELTTDKTTKVKPKIICATATIKAYEPQIKALFGREKSCLFPPSGFSINDNFYSKVKTDEFDKPVPGRKYLGVYTTTQGKLQTQVQTFSRLLISANKLSNEFKNPFWTILSFYNTINDIGKANTLADLDIPHEMENYYDKRGIKDRRILDNEKVKELTSRMKNSEVAKSLSDLKINYSLMNNQAIDLVLASNIIEVGVDIDRLALMTIIGQPKTTAQYIQVSGRVGRKPDESPGLVVTIYNRGDSNDKSHYEHFNEFHQKLYANVEETSVTPFSHFSIERGFPAVLIGYLRQCFDEKTLGYEPDIEIIKHDFDKIKDFVYGNILKKMKMVDNAEEEKVRYLFEKIIKELYTFEYDVWENTSNKYGYINRLNAQDIGDEQRSIIFSMRNVDAVSKFRVQTVSDFENDFQF</sequence>
<evidence type="ECO:0000313" key="3">
    <source>
        <dbReference type="Proteomes" id="UP000241960"/>
    </source>
</evidence>
<keyword evidence="2" id="KW-0067">ATP-binding</keyword>
<evidence type="ECO:0000259" key="1">
    <source>
        <dbReference type="PROSITE" id="PS51194"/>
    </source>
</evidence>